<dbReference type="RefSeq" id="WP_088661367.1">
    <property type="nucleotide sequence ID" value="NZ_UHJL01000003.1"/>
</dbReference>
<evidence type="ECO:0000313" key="3">
    <source>
        <dbReference type="Proteomes" id="UP000255423"/>
    </source>
</evidence>
<evidence type="ECO:0000313" key="2">
    <source>
        <dbReference type="EMBL" id="SUQ24654.1"/>
    </source>
</evidence>
<name>A0A380S6X9_FIBSU</name>
<accession>A0A380S6X9</accession>
<evidence type="ECO:0000256" key="1">
    <source>
        <dbReference type="SAM" id="SignalP"/>
    </source>
</evidence>
<evidence type="ECO:0008006" key="4">
    <source>
        <dbReference type="Google" id="ProtNLM"/>
    </source>
</evidence>
<dbReference type="AlphaFoldDB" id="A0A380S6X9"/>
<dbReference type="EMBL" id="UHJL01000003">
    <property type="protein sequence ID" value="SUQ24654.1"/>
    <property type="molecule type" value="Genomic_DNA"/>
</dbReference>
<feature type="signal peptide" evidence="1">
    <location>
        <begin position="1"/>
        <end position="21"/>
    </location>
</feature>
<organism evidence="2 3">
    <name type="scientific">Fibrobacter succinogenes</name>
    <name type="common">Bacteroides succinogenes</name>
    <dbReference type="NCBI Taxonomy" id="833"/>
    <lineage>
        <taxon>Bacteria</taxon>
        <taxon>Pseudomonadati</taxon>
        <taxon>Fibrobacterota</taxon>
        <taxon>Fibrobacteria</taxon>
        <taxon>Fibrobacterales</taxon>
        <taxon>Fibrobacteraceae</taxon>
        <taxon>Fibrobacter</taxon>
    </lineage>
</organism>
<feature type="chain" id="PRO_5016979290" description="DUF4468 domain-containing protein" evidence="1">
    <location>
        <begin position="22"/>
        <end position="192"/>
    </location>
</feature>
<protein>
    <recommendedName>
        <fullName evidence="4">DUF4468 domain-containing protein</fullName>
    </recommendedName>
</protein>
<dbReference type="Proteomes" id="UP000255423">
    <property type="component" value="Unassembled WGS sequence"/>
</dbReference>
<reference evidence="2 3" key="1">
    <citation type="submission" date="2017-08" db="EMBL/GenBank/DDBJ databases">
        <authorList>
            <person name="de Groot N.N."/>
        </authorList>
    </citation>
    <scope>NUCLEOTIDE SEQUENCE [LARGE SCALE GENOMIC DNA]</scope>
    <source>
        <strain evidence="2 3">HM2</strain>
    </source>
</reference>
<keyword evidence="1" id="KW-0732">Signal</keyword>
<sequence length="192" mass="21688">MSKFGIVITFLILVLSLHVQAQSQNNFAGIPFGSTRETVIEEMMKKGYEPYGQTGIGERVVIPVYMFGELPVQVDFIFNKNDKFYAFEIRTGRVERARLSKTFEAVAYMSDQFTLKYGKASGTPAISETSNLKENVHNLYQEWFSVKALDAYTAVIQKGNRYYAVGSVTHRQLATEAEAKRTREKPAEAAVF</sequence>
<proteinExistence type="predicted"/>
<gene>
    <name evidence="2" type="ORF">SAMN05661053_2066</name>
</gene>